<name>A0ABQ5ICT4_9ASTR</name>
<dbReference type="EMBL" id="BQNB010020586">
    <property type="protein sequence ID" value="GJT97511.1"/>
    <property type="molecule type" value="Genomic_DNA"/>
</dbReference>
<gene>
    <name evidence="1" type="ORF">Tco_1093029</name>
</gene>
<sequence>MLNGVSLGNSDCWWSWESILFEEWMMMKRKRVIHTVKIDKVRQIVDVESSGKNAEEIDKETVSFGEMQLKQEDWSCVQASIELHLHVVHVVPSEHESDQH</sequence>
<proteinExistence type="predicted"/>
<accession>A0ABQ5ICT4</accession>
<reference evidence="1" key="2">
    <citation type="submission" date="2022-01" db="EMBL/GenBank/DDBJ databases">
        <authorList>
            <person name="Yamashiro T."/>
            <person name="Shiraishi A."/>
            <person name="Satake H."/>
            <person name="Nakayama K."/>
        </authorList>
    </citation>
    <scope>NUCLEOTIDE SEQUENCE</scope>
</reference>
<evidence type="ECO:0000313" key="2">
    <source>
        <dbReference type="Proteomes" id="UP001151760"/>
    </source>
</evidence>
<protein>
    <submittedName>
        <fullName evidence="1">Uncharacterized protein</fullName>
    </submittedName>
</protein>
<organism evidence="1 2">
    <name type="scientific">Tanacetum coccineum</name>
    <dbReference type="NCBI Taxonomy" id="301880"/>
    <lineage>
        <taxon>Eukaryota</taxon>
        <taxon>Viridiplantae</taxon>
        <taxon>Streptophyta</taxon>
        <taxon>Embryophyta</taxon>
        <taxon>Tracheophyta</taxon>
        <taxon>Spermatophyta</taxon>
        <taxon>Magnoliopsida</taxon>
        <taxon>eudicotyledons</taxon>
        <taxon>Gunneridae</taxon>
        <taxon>Pentapetalae</taxon>
        <taxon>asterids</taxon>
        <taxon>campanulids</taxon>
        <taxon>Asterales</taxon>
        <taxon>Asteraceae</taxon>
        <taxon>Asteroideae</taxon>
        <taxon>Anthemideae</taxon>
        <taxon>Anthemidinae</taxon>
        <taxon>Tanacetum</taxon>
    </lineage>
</organism>
<dbReference type="Proteomes" id="UP001151760">
    <property type="component" value="Unassembled WGS sequence"/>
</dbReference>
<keyword evidence="2" id="KW-1185">Reference proteome</keyword>
<reference evidence="1" key="1">
    <citation type="journal article" date="2022" name="Int. J. Mol. Sci.">
        <title>Draft Genome of Tanacetum Coccineum: Genomic Comparison of Closely Related Tanacetum-Family Plants.</title>
        <authorList>
            <person name="Yamashiro T."/>
            <person name="Shiraishi A."/>
            <person name="Nakayama K."/>
            <person name="Satake H."/>
        </authorList>
    </citation>
    <scope>NUCLEOTIDE SEQUENCE</scope>
</reference>
<comment type="caution">
    <text evidence="1">The sequence shown here is derived from an EMBL/GenBank/DDBJ whole genome shotgun (WGS) entry which is preliminary data.</text>
</comment>
<evidence type="ECO:0000313" key="1">
    <source>
        <dbReference type="EMBL" id="GJT97511.1"/>
    </source>
</evidence>